<reference evidence="5" key="1">
    <citation type="journal article" date="2019" name="Int. J. Syst. Evol. Microbiol.">
        <title>The Global Catalogue of Microorganisms (GCM) 10K type strain sequencing project: providing services to taxonomists for standard genome sequencing and annotation.</title>
        <authorList>
            <consortium name="The Broad Institute Genomics Platform"/>
            <consortium name="The Broad Institute Genome Sequencing Center for Infectious Disease"/>
            <person name="Wu L."/>
            <person name="Ma J."/>
        </authorList>
    </citation>
    <scope>NUCLEOTIDE SEQUENCE [LARGE SCALE GENOMIC DNA]</scope>
    <source>
        <strain evidence="5">CGMCC 4.7676</strain>
    </source>
</reference>
<sequence>MTVDAILGLAEAGGCPRDLVGGKAANLAEMTSAGFPVPGGFCVTTAAYRQVLSEGDGPGLLEELIRVPDGDPESLVKQAGRLWAHALSVPIPAWLETGIVEAYERLSQGEPVAVAVRSSSTAEDLPDASFAGQYDTFLDIRDAEEVLAAVRRCWASLWSDRATRYRAAHGLDRAPAIAVIVQRLVDAECAGVLYTANPVSGNRSEIIVDAAPGLGEAVVSGAVTPDHHRLTVDGESLEGPDDGCLAPAQLGELVAVGRRLEKHFGAPQDVEWAFNGEGELWLTQSRHITTLFPVPESEGEPRAYWSVNVYQGISRPFTPMGASMIRERQRGMAVYMSALGFSDEIIDVDGWLYWDITDGVRSPAKRPKMAAFVESLAAPSGKLVEQLGRDPRFPSVPSGSEQDAPPKKRRRRWERMIPAWLWPDQARARVVREAEQRIAAFSGPAEATAEERLSFVESVRRSACRIEANLPRDANTAGGTGGQLAGQLLRGYVDDAEVATVFRGIPHNPTTEMDLALWRAASAIRRDDEAFRLLLDTAPDELAAKQLAGTLPEVIQSGVAAFLADYGCRATSEIDFGVPRWTDDPEPVFAMLVNLLRAEGEEQDPQTRFEQAAAAAEARIVELTRRLPVTKLHRAILARFLLRRSRRLRGLREFPKFCLMRGFASLRAQLLIIGEEIVRAERLDRAEDVMFLDLAEVREALDSRDFRVAVARRRETWERESRRPRVPSVLLSDGTAPALESASDGGDLSGLAAAAGVATGPARVVHDPNTARIEPGEILVAATTDPGWTPLFLTAAALVTETGGMISHGTTVAREHGIPAVVGVPGATARIRTGQVITVDGSAGVITFAEAAGEPR</sequence>
<dbReference type="Pfam" id="PF01326">
    <property type="entry name" value="PPDK_N"/>
    <property type="match status" value="2"/>
</dbReference>
<dbReference type="SUPFAM" id="SSF56059">
    <property type="entry name" value="Glutathione synthetase ATP-binding domain-like"/>
    <property type="match status" value="1"/>
</dbReference>
<evidence type="ECO:0000313" key="4">
    <source>
        <dbReference type="EMBL" id="MFC3455071.1"/>
    </source>
</evidence>
<evidence type="ECO:0000259" key="2">
    <source>
        <dbReference type="Pfam" id="PF00391"/>
    </source>
</evidence>
<evidence type="ECO:0000256" key="1">
    <source>
        <dbReference type="SAM" id="MobiDB-lite"/>
    </source>
</evidence>
<dbReference type="InterPro" id="IPR051549">
    <property type="entry name" value="PEP_Utilizing_Enz"/>
</dbReference>
<dbReference type="EMBL" id="JBHRWK010000079">
    <property type="protein sequence ID" value="MFC3455071.1"/>
    <property type="molecule type" value="Genomic_DNA"/>
</dbReference>
<feature type="domain" description="Pyruvate phosphate dikinase AMP/ATP-binding" evidence="3">
    <location>
        <begin position="18"/>
        <end position="233"/>
    </location>
</feature>
<feature type="region of interest" description="Disordered" evidence="1">
    <location>
        <begin position="387"/>
        <end position="410"/>
    </location>
</feature>
<evidence type="ECO:0000259" key="3">
    <source>
        <dbReference type="Pfam" id="PF01326"/>
    </source>
</evidence>
<feature type="domain" description="Pyruvate phosphate dikinase AMP/ATP-binding" evidence="3">
    <location>
        <begin position="244"/>
        <end position="290"/>
    </location>
</feature>
<protein>
    <submittedName>
        <fullName evidence="4">PEP/pyruvate-binding domain-containing protein</fullName>
    </submittedName>
</protein>
<dbReference type="Proteomes" id="UP001595645">
    <property type="component" value="Unassembled WGS sequence"/>
</dbReference>
<dbReference type="SUPFAM" id="SSF52009">
    <property type="entry name" value="Phosphohistidine domain"/>
    <property type="match status" value="1"/>
</dbReference>
<keyword evidence="5" id="KW-1185">Reference proteome</keyword>
<dbReference type="InterPro" id="IPR013815">
    <property type="entry name" value="ATP_grasp_subdomain_1"/>
</dbReference>
<evidence type="ECO:0000313" key="5">
    <source>
        <dbReference type="Proteomes" id="UP001595645"/>
    </source>
</evidence>
<dbReference type="PANTHER" id="PTHR43615:SF1">
    <property type="entry name" value="PPDK_N DOMAIN-CONTAINING PROTEIN"/>
    <property type="match status" value="1"/>
</dbReference>
<dbReference type="InterPro" id="IPR036637">
    <property type="entry name" value="Phosphohistidine_dom_sf"/>
</dbReference>
<dbReference type="Gene3D" id="3.50.30.10">
    <property type="entry name" value="Phosphohistidine domain"/>
    <property type="match status" value="1"/>
</dbReference>
<dbReference type="InterPro" id="IPR008279">
    <property type="entry name" value="PEP-util_enz_mobile_dom"/>
</dbReference>
<dbReference type="PANTHER" id="PTHR43615">
    <property type="entry name" value="PHOSPHOENOLPYRUVATE SYNTHASE-RELATED"/>
    <property type="match status" value="1"/>
</dbReference>
<name>A0ABV7PC02_9PSEU</name>
<feature type="domain" description="PEP-utilising enzyme mobile" evidence="2">
    <location>
        <begin position="773"/>
        <end position="844"/>
    </location>
</feature>
<accession>A0ABV7PC02</accession>
<dbReference type="Gene3D" id="3.30.470.20">
    <property type="entry name" value="ATP-grasp fold, B domain"/>
    <property type="match status" value="2"/>
</dbReference>
<gene>
    <name evidence="4" type="ORF">ACFOSH_37030</name>
</gene>
<dbReference type="Pfam" id="PF00391">
    <property type="entry name" value="PEP-utilizers"/>
    <property type="match status" value="1"/>
</dbReference>
<organism evidence="4 5">
    <name type="scientific">Amycolatopsis speibonae</name>
    <dbReference type="NCBI Taxonomy" id="1450224"/>
    <lineage>
        <taxon>Bacteria</taxon>
        <taxon>Bacillati</taxon>
        <taxon>Actinomycetota</taxon>
        <taxon>Actinomycetes</taxon>
        <taxon>Pseudonocardiales</taxon>
        <taxon>Pseudonocardiaceae</taxon>
        <taxon>Amycolatopsis</taxon>
    </lineage>
</organism>
<comment type="caution">
    <text evidence="4">The sequence shown here is derived from an EMBL/GenBank/DDBJ whole genome shotgun (WGS) entry which is preliminary data.</text>
</comment>
<dbReference type="Gene3D" id="3.30.1490.20">
    <property type="entry name" value="ATP-grasp fold, A domain"/>
    <property type="match status" value="1"/>
</dbReference>
<proteinExistence type="predicted"/>
<dbReference type="InterPro" id="IPR002192">
    <property type="entry name" value="PPDK_AMP/ATP-bd"/>
</dbReference>
<dbReference type="RefSeq" id="WP_378245154.1">
    <property type="nucleotide sequence ID" value="NZ_JBHRWK010000079.1"/>
</dbReference>